<evidence type="ECO:0000256" key="5">
    <source>
        <dbReference type="ARBA" id="ARBA00023002"/>
    </source>
</evidence>
<feature type="compositionally biased region" description="Polar residues" evidence="8">
    <location>
        <begin position="266"/>
        <end position="275"/>
    </location>
</feature>
<dbReference type="GeneID" id="8683022"/>
<dbReference type="NCBIfam" id="NF002162">
    <property type="entry name" value="PRK00994.1"/>
    <property type="match status" value="1"/>
</dbReference>
<proteinExistence type="inferred from homology"/>
<keyword evidence="4 7" id="KW-0554">One-carbon metabolism</keyword>
<dbReference type="OrthoDB" id="49844at2157"/>
<dbReference type="KEGG" id="mpd:MCP_1313"/>
<keyword evidence="10" id="KW-1185">Reference proteome</keyword>
<dbReference type="GO" id="GO:0008901">
    <property type="term" value="F:ferredoxin hydrogenase activity"/>
    <property type="evidence" value="ECO:0007669"/>
    <property type="project" value="InterPro"/>
</dbReference>
<organism evidence="9 10">
    <name type="scientific">Methanocella paludicola (strain DSM 17711 / JCM 13418 / NBRC 101707 / SANAE)</name>
    <dbReference type="NCBI Taxonomy" id="304371"/>
    <lineage>
        <taxon>Archaea</taxon>
        <taxon>Methanobacteriati</taxon>
        <taxon>Methanobacteriota</taxon>
        <taxon>Stenosarchaea group</taxon>
        <taxon>Methanomicrobia</taxon>
        <taxon>Methanocellales</taxon>
        <taxon>Methanocellaceae</taxon>
        <taxon>Methanocella</taxon>
    </lineage>
</organism>
<dbReference type="Gene3D" id="6.10.140.120">
    <property type="match status" value="1"/>
</dbReference>
<dbReference type="GO" id="GO:0019386">
    <property type="term" value="P:methanogenesis, from carbon dioxide"/>
    <property type="evidence" value="ECO:0007669"/>
    <property type="project" value="UniProtKB-UniRule"/>
</dbReference>
<feature type="region of interest" description="Disordered" evidence="8">
    <location>
        <begin position="250"/>
        <end position="275"/>
    </location>
</feature>
<reference evidence="10" key="3">
    <citation type="journal article" date="2011" name="PLoS ONE">
        <title>Genome sequence of a mesophilic hydrogenotrophic methanogen Methanocella paludicola, the first cultivated representative of the order Methanocellales.</title>
        <authorList>
            <person name="Sakai S."/>
            <person name="Takaki Y."/>
            <person name="Shimamura S."/>
            <person name="Sekine M."/>
            <person name="Tajima T."/>
            <person name="Kosugi H."/>
            <person name="Ichikawa N."/>
            <person name="Tasumi E."/>
            <person name="Hiraki A.T."/>
            <person name="Shimizu A."/>
            <person name="Kato Y."/>
            <person name="Nishiko R."/>
            <person name="Mori K."/>
            <person name="Fujita N."/>
            <person name="Imachi H."/>
            <person name="Takai K."/>
        </authorList>
    </citation>
    <scope>NUCLEOTIDE SEQUENCE [LARGE SCALE GENOMIC DNA]</scope>
    <source>
        <strain evidence="10">DSM 17711 / JCM 13418 / NBRC 101707 / SANAE</strain>
    </source>
</reference>
<dbReference type="eggNOG" id="arCOG04382">
    <property type="taxonomic scope" value="Archaea"/>
</dbReference>
<dbReference type="AlphaFoldDB" id="D1YY63"/>
<dbReference type="GO" id="GO:0030268">
    <property type="term" value="F:methylenetetrahydromethanopterin dehydrogenase activity"/>
    <property type="evidence" value="ECO:0007669"/>
    <property type="project" value="UniProtKB-UniRule"/>
</dbReference>
<comment type="pathway">
    <text evidence="7">One-carbon metabolism; methanogenesis from CO(2); 5,10-methylene-5,6,7,8-tetrahydromethanopterin from 5,10-methenyl-5,6,7,8-tetrahydromethanopterin (coenzyme F420 route): step 1/1.</text>
</comment>
<comment type="catalytic activity">
    <reaction evidence="7">
        <text>5,10-methylenetetrahydromethanopterin + oxidized coenzyme F420-(gamma-L-Glu)(n) + 2 H(+) = 5,10-methenyl-5,6,7,8-tetrahydromethanopterin + reduced coenzyme F420-(gamma-L-Glu)(n)</text>
        <dbReference type="Rhea" id="RHEA:16721"/>
        <dbReference type="Rhea" id="RHEA-COMP:12939"/>
        <dbReference type="Rhea" id="RHEA-COMP:14378"/>
        <dbReference type="ChEBI" id="CHEBI:15378"/>
        <dbReference type="ChEBI" id="CHEBI:57818"/>
        <dbReference type="ChEBI" id="CHEBI:58337"/>
        <dbReference type="ChEBI" id="CHEBI:133980"/>
        <dbReference type="ChEBI" id="CHEBI:139511"/>
        <dbReference type="EC" id="1.5.98.1"/>
    </reaction>
</comment>
<keyword evidence="5 7" id="KW-0560">Oxidoreductase</keyword>
<evidence type="ECO:0000256" key="2">
    <source>
        <dbReference type="ARBA" id="ARBA00012904"/>
    </source>
</evidence>
<reference evidence="9 10" key="1">
    <citation type="journal article" date="2007" name="Appl. Environ. Microbiol.">
        <title>Isolation of key methanogens for global methane emission from rice paddy fields: a novel isolate affiliated with the clone cluster rice cluster I.</title>
        <authorList>
            <person name="Sakai S."/>
            <person name="Imachi H."/>
            <person name="Sekiguchi Y."/>
            <person name="Ohashi A."/>
            <person name="Harada H."/>
            <person name="Kamagata Y."/>
        </authorList>
    </citation>
    <scope>NUCLEOTIDE SEQUENCE [LARGE SCALE GENOMIC DNA]</scope>
    <source>
        <strain evidence="10">DSM 17711 / JCM 13418 / NBRC 101707 / SANAE</strain>
    </source>
</reference>
<protein>
    <recommendedName>
        <fullName evidence="3 7">F420-dependent methylenetetrahydromethanopterin dehydrogenase</fullName>
        <shortName evidence="7">MTD</shortName>
        <ecNumber evidence="2 7">1.5.98.1</ecNumber>
    </recommendedName>
    <alternativeName>
        <fullName evidence="6 7">Coenzyme F420-dependent N5,N10-methylenetetrahydromethanopterin dehydrogenase</fullName>
    </alternativeName>
</protein>
<evidence type="ECO:0000256" key="6">
    <source>
        <dbReference type="ARBA" id="ARBA00031410"/>
    </source>
</evidence>
<dbReference type="Proteomes" id="UP000001882">
    <property type="component" value="Chromosome"/>
</dbReference>
<dbReference type="Pfam" id="PF01993">
    <property type="entry name" value="MTD"/>
    <property type="match status" value="1"/>
</dbReference>
<comment type="similarity">
    <text evidence="1 7">Belongs to the MTD family.</text>
</comment>
<dbReference type="STRING" id="304371.MCP_1313"/>
<dbReference type="InterPro" id="IPR036080">
    <property type="entry name" value="MTD_sf"/>
</dbReference>
<evidence type="ECO:0000313" key="10">
    <source>
        <dbReference type="Proteomes" id="UP000001882"/>
    </source>
</evidence>
<dbReference type="RefSeq" id="WP_012900064.1">
    <property type="nucleotide sequence ID" value="NC_013665.1"/>
</dbReference>
<evidence type="ECO:0000256" key="4">
    <source>
        <dbReference type="ARBA" id="ARBA00022563"/>
    </source>
</evidence>
<comment type="function">
    <text evidence="7">Catalyzes the reversible reduction of methenyl-H(4)MPT(+) to methylene-H(4)MPT.</text>
</comment>
<dbReference type="Gene3D" id="3.40.50.10830">
    <property type="entry name" value="F420-dependent methylenetetrahydromethanopterin dehydrogenase (MTD)"/>
    <property type="match status" value="1"/>
</dbReference>
<name>D1YY63_METPS</name>
<evidence type="ECO:0000256" key="8">
    <source>
        <dbReference type="SAM" id="MobiDB-lite"/>
    </source>
</evidence>
<dbReference type="SUPFAM" id="SSF102324">
    <property type="entry name" value="F420-dependent methylenetetrahydromethanopterin dehydrogenase (MTD)"/>
    <property type="match status" value="1"/>
</dbReference>
<evidence type="ECO:0000256" key="1">
    <source>
        <dbReference type="ARBA" id="ARBA00007842"/>
    </source>
</evidence>
<dbReference type="EMBL" id="AP011532">
    <property type="protein sequence ID" value="BAI61385.1"/>
    <property type="molecule type" value="Genomic_DNA"/>
</dbReference>
<accession>D1YY63</accession>
<dbReference type="PIRSF" id="PIRSF005627">
    <property type="entry name" value="MTD"/>
    <property type="match status" value="1"/>
</dbReference>
<dbReference type="GO" id="GO:0006730">
    <property type="term" value="P:one-carbon metabolic process"/>
    <property type="evidence" value="ECO:0007669"/>
    <property type="project" value="UniProtKB-UniRule"/>
</dbReference>
<evidence type="ECO:0000256" key="3">
    <source>
        <dbReference type="ARBA" id="ARBA00014062"/>
    </source>
</evidence>
<dbReference type="PATRIC" id="fig|304371.9.peg.1351"/>
<dbReference type="EC" id="1.5.98.1" evidence="2 7"/>
<dbReference type="FunCoup" id="D1YY63">
    <property type="interactions" value="54"/>
</dbReference>
<keyword evidence="7" id="KW-0484">Methanogenesis</keyword>
<dbReference type="InterPro" id="IPR002844">
    <property type="entry name" value="MTD"/>
</dbReference>
<reference evidence="9 10" key="2">
    <citation type="journal article" date="2008" name="Int. J. Syst. Evol. Microbiol.">
        <title>Methanocella paludicola gen. nov., sp. nov., a methane-producing archaeon, the first isolate of the lineage 'Rice Cluster I', and proposal of the new archaeal order Methanocellales ord. nov.</title>
        <authorList>
            <person name="Sakai S."/>
            <person name="Imachi H."/>
            <person name="Hanada S."/>
            <person name="Ohashi A."/>
            <person name="Harada H."/>
            <person name="Kamagata Y."/>
        </authorList>
    </citation>
    <scope>NUCLEOTIDE SEQUENCE [LARGE SCALE GENOMIC DNA]</scope>
    <source>
        <strain evidence="10">DSM 17711 / JCM 13418 / NBRC 101707 / SANAE</strain>
    </source>
</reference>
<dbReference type="UniPathway" id="UPA00640">
    <property type="reaction ID" value="UER00695"/>
</dbReference>
<sequence length="275" mass="29521">MTARVGIVKLGNLGTSRYIDLILDERADRDIYVRTVGTGAKLGEAEADEAVAKILEFKPQLCIVISPNGALPGPTKAREAIKAAGVPTIAISDVPMMKVKDDLKAKGLGYFIVKCDSMIGARRQFLDPTEMVLFNADMTKVLAETGVVRLIQTELDKCIDMINAGQPVTVPQIVIDAAKAVPMAGYTNPYAQAKAFAAFAAAEKVGDLDLLGCFMQKEMEQYIITVASAHELLRTAALLCDQARELEKGGNSIKRTPHAADGKVLSKTTLVSKPE</sequence>
<dbReference type="HAMAP" id="MF_00058">
    <property type="entry name" value="MTD"/>
    <property type="match status" value="1"/>
</dbReference>
<evidence type="ECO:0000313" key="9">
    <source>
        <dbReference type="EMBL" id="BAI61385.1"/>
    </source>
</evidence>
<dbReference type="InParanoid" id="D1YY63"/>
<gene>
    <name evidence="7 9" type="primary">mtd</name>
    <name evidence="9" type="ordered locus">MCP_1313</name>
</gene>
<evidence type="ECO:0000256" key="7">
    <source>
        <dbReference type="HAMAP-Rule" id="MF_00058"/>
    </source>
</evidence>